<name>X0W6I0_9ZZZZ</name>
<evidence type="ECO:0000313" key="2">
    <source>
        <dbReference type="EMBL" id="GAG20228.1"/>
    </source>
</evidence>
<evidence type="ECO:0008006" key="3">
    <source>
        <dbReference type="Google" id="ProtNLM"/>
    </source>
</evidence>
<keyword evidence="1" id="KW-0472">Membrane</keyword>
<reference evidence="2" key="1">
    <citation type="journal article" date="2014" name="Front. Microbiol.">
        <title>High frequency of phylogenetically diverse reductive dehalogenase-homologous genes in deep subseafloor sedimentary metagenomes.</title>
        <authorList>
            <person name="Kawai M."/>
            <person name="Futagami T."/>
            <person name="Toyoda A."/>
            <person name="Takaki Y."/>
            <person name="Nishi S."/>
            <person name="Hori S."/>
            <person name="Arai W."/>
            <person name="Tsubouchi T."/>
            <person name="Morono Y."/>
            <person name="Uchiyama I."/>
            <person name="Ito T."/>
            <person name="Fujiyama A."/>
            <person name="Inagaki F."/>
            <person name="Takami H."/>
        </authorList>
    </citation>
    <scope>NUCLEOTIDE SEQUENCE</scope>
    <source>
        <strain evidence="2">Expedition CK06-06</strain>
    </source>
</reference>
<keyword evidence="1" id="KW-0812">Transmembrane</keyword>
<accession>X0W6I0</accession>
<dbReference type="EMBL" id="BARS01035586">
    <property type="protein sequence ID" value="GAG20228.1"/>
    <property type="molecule type" value="Genomic_DNA"/>
</dbReference>
<proteinExistence type="predicted"/>
<comment type="caution">
    <text evidence="2">The sequence shown here is derived from an EMBL/GenBank/DDBJ whole genome shotgun (WGS) entry which is preliminary data.</text>
</comment>
<dbReference type="AlphaFoldDB" id="X0W6I0"/>
<feature type="transmembrane region" description="Helical" evidence="1">
    <location>
        <begin position="43"/>
        <end position="67"/>
    </location>
</feature>
<gene>
    <name evidence="2" type="ORF">S01H1_54814</name>
</gene>
<keyword evidence="1" id="KW-1133">Transmembrane helix</keyword>
<feature type="non-terminal residue" evidence="2">
    <location>
        <position position="1"/>
    </location>
</feature>
<evidence type="ECO:0000256" key="1">
    <source>
        <dbReference type="SAM" id="Phobius"/>
    </source>
</evidence>
<sequence>WALAIGVGFGANFTPLGSAANVVIVSMSESLGEKLTLRRWLASGAPVAFVSCGLGTIAILIAVRLGWF</sequence>
<organism evidence="2">
    <name type="scientific">marine sediment metagenome</name>
    <dbReference type="NCBI Taxonomy" id="412755"/>
    <lineage>
        <taxon>unclassified sequences</taxon>
        <taxon>metagenomes</taxon>
        <taxon>ecological metagenomes</taxon>
    </lineage>
</organism>
<protein>
    <recommendedName>
        <fullName evidence="3">Citrate transporter-like domain-containing protein</fullName>
    </recommendedName>
</protein>